<dbReference type="Pfam" id="PF26640">
    <property type="entry name" value="DUF8212"/>
    <property type="match status" value="1"/>
</dbReference>
<keyword evidence="4" id="KW-1185">Reference proteome</keyword>
<feature type="domain" description="Heterokaryon incompatibility" evidence="1">
    <location>
        <begin position="22"/>
        <end position="111"/>
    </location>
</feature>
<name>A0A9P8YM79_9PEZI</name>
<accession>A0A9P8YM79</accession>
<dbReference type="GeneID" id="70178397"/>
<dbReference type="Pfam" id="PF06985">
    <property type="entry name" value="HET"/>
    <property type="match status" value="1"/>
</dbReference>
<feature type="domain" description="DUF8212" evidence="2">
    <location>
        <begin position="229"/>
        <end position="252"/>
    </location>
</feature>
<dbReference type="PANTHER" id="PTHR10622:SF10">
    <property type="entry name" value="HET DOMAIN-CONTAINING PROTEIN"/>
    <property type="match status" value="1"/>
</dbReference>
<dbReference type="OrthoDB" id="20872at2759"/>
<dbReference type="InterPro" id="IPR010730">
    <property type="entry name" value="HET"/>
</dbReference>
<evidence type="ECO:0000313" key="3">
    <source>
        <dbReference type="EMBL" id="KAH7041575.1"/>
    </source>
</evidence>
<dbReference type="Proteomes" id="UP000756346">
    <property type="component" value="Unassembled WGS sequence"/>
</dbReference>
<protein>
    <submittedName>
        <fullName evidence="3">Heterokaryon incompatibility protein-domain-containing protein</fullName>
    </submittedName>
</protein>
<gene>
    <name evidence="3" type="ORF">B0I36DRAFT_206838</name>
</gene>
<proteinExistence type="predicted"/>
<reference evidence="3" key="1">
    <citation type="journal article" date="2021" name="Nat. Commun.">
        <title>Genetic determinants of endophytism in the Arabidopsis root mycobiome.</title>
        <authorList>
            <person name="Mesny F."/>
            <person name="Miyauchi S."/>
            <person name="Thiergart T."/>
            <person name="Pickel B."/>
            <person name="Atanasova L."/>
            <person name="Karlsson M."/>
            <person name="Huettel B."/>
            <person name="Barry K.W."/>
            <person name="Haridas S."/>
            <person name="Chen C."/>
            <person name="Bauer D."/>
            <person name="Andreopoulos W."/>
            <person name="Pangilinan J."/>
            <person name="LaButti K."/>
            <person name="Riley R."/>
            <person name="Lipzen A."/>
            <person name="Clum A."/>
            <person name="Drula E."/>
            <person name="Henrissat B."/>
            <person name="Kohler A."/>
            <person name="Grigoriev I.V."/>
            <person name="Martin F.M."/>
            <person name="Hacquard S."/>
        </authorList>
    </citation>
    <scope>NUCLEOTIDE SEQUENCE</scope>
    <source>
        <strain evidence="3">MPI-CAGE-CH-0230</strain>
    </source>
</reference>
<organism evidence="3 4">
    <name type="scientific">Microdochium trichocladiopsis</name>
    <dbReference type="NCBI Taxonomy" id="1682393"/>
    <lineage>
        <taxon>Eukaryota</taxon>
        <taxon>Fungi</taxon>
        <taxon>Dikarya</taxon>
        <taxon>Ascomycota</taxon>
        <taxon>Pezizomycotina</taxon>
        <taxon>Sordariomycetes</taxon>
        <taxon>Xylariomycetidae</taxon>
        <taxon>Xylariales</taxon>
        <taxon>Microdochiaceae</taxon>
        <taxon>Microdochium</taxon>
    </lineage>
</organism>
<feature type="non-terminal residue" evidence="3">
    <location>
        <position position="1"/>
    </location>
</feature>
<evidence type="ECO:0000313" key="4">
    <source>
        <dbReference type="Proteomes" id="UP000756346"/>
    </source>
</evidence>
<dbReference type="InterPro" id="IPR058525">
    <property type="entry name" value="DUF8212"/>
</dbReference>
<dbReference type="EMBL" id="JAGTJQ010000001">
    <property type="protein sequence ID" value="KAH7041575.1"/>
    <property type="molecule type" value="Genomic_DNA"/>
</dbReference>
<evidence type="ECO:0000259" key="2">
    <source>
        <dbReference type="Pfam" id="PF26640"/>
    </source>
</evidence>
<dbReference type="AlphaFoldDB" id="A0A9P8YM79"/>
<comment type="caution">
    <text evidence="3">The sequence shown here is derived from an EMBL/GenBank/DDBJ whole genome shotgun (WGS) entry which is preliminary data.</text>
</comment>
<dbReference type="RefSeq" id="XP_046019630.1">
    <property type="nucleotide sequence ID" value="XM_046148851.1"/>
</dbReference>
<sequence length="338" mass="37872">MRLINAKSLRLETYLGDNIPPYSILSHTWLDEELTLQEFERPGHGAGRKGYAKIAAACAQSLKQGIKYTWVDTCCIDKTSSAELTEAINSMFEWYAKALVCYAFLADVEPDPWDPSTTSIEGSRWLKRGFTLQELLAPKRVEFYAADWTYIATRHELAPQLSLATTIAQVYLLDDLSCGSRQSLLFRANMAERMSWAALRDTTREEDKAYCLLGLFGVNIPLIYGEGGNAFLRLQEEILRRSFDPTLLAWNLPSGDGPLMPIESPGSSKLVDAVSAKHFVGCGNLVARHSPDLNWALIPQGLQMRLPVSRALSLNRHPYLLIPCFRRHNPLLLTAVPI</sequence>
<evidence type="ECO:0000259" key="1">
    <source>
        <dbReference type="Pfam" id="PF06985"/>
    </source>
</evidence>
<dbReference type="PANTHER" id="PTHR10622">
    <property type="entry name" value="HET DOMAIN-CONTAINING PROTEIN"/>
    <property type="match status" value="1"/>
</dbReference>